<dbReference type="InterPro" id="IPR035906">
    <property type="entry name" value="MetI-like_sf"/>
</dbReference>
<keyword evidence="2 7" id="KW-0813">Transport</keyword>
<dbReference type="InterPro" id="IPR000515">
    <property type="entry name" value="MetI-like"/>
</dbReference>
<feature type="transmembrane region" description="Helical" evidence="7">
    <location>
        <begin position="43"/>
        <end position="62"/>
    </location>
</feature>
<dbReference type="KEGG" id="sesp:BN6_14770"/>
<dbReference type="PROSITE" id="PS50928">
    <property type="entry name" value="ABC_TM1"/>
    <property type="match status" value="1"/>
</dbReference>
<dbReference type="EMBL" id="HE804045">
    <property type="protein sequence ID" value="CCH28800.1"/>
    <property type="molecule type" value="Genomic_DNA"/>
</dbReference>
<dbReference type="STRING" id="1179773.BN6_14770"/>
<keyword evidence="3" id="KW-1003">Cell membrane</keyword>
<dbReference type="Pfam" id="PF00528">
    <property type="entry name" value="BPD_transp_1"/>
    <property type="match status" value="1"/>
</dbReference>
<evidence type="ECO:0000313" key="9">
    <source>
        <dbReference type="EMBL" id="CCH28800.1"/>
    </source>
</evidence>
<dbReference type="eggNOG" id="COG0600">
    <property type="taxonomic scope" value="Bacteria"/>
</dbReference>
<dbReference type="Proteomes" id="UP000006281">
    <property type="component" value="Chromosome"/>
</dbReference>
<dbReference type="PATRIC" id="fig|1179773.3.peg.1480"/>
<gene>
    <name evidence="9" type="ordered locus">BN6_14770</name>
</gene>
<evidence type="ECO:0000256" key="1">
    <source>
        <dbReference type="ARBA" id="ARBA00004651"/>
    </source>
</evidence>
<dbReference type="BioCyc" id="SESP1179773:BN6_RS07245-MONOMER"/>
<keyword evidence="10" id="KW-1185">Reference proteome</keyword>
<feature type="transmembrane region" description="Helical" evidence="7">
    <location>
        <begin position="97"/>
        <end position="116"/>
    </location>
</feature>
<evidence type="ECO:0000256" key="7">
    <source>
        <dbReference type="RuleBase" id="RU363032"/>
    </source>
</evidence>
<keyword evidence="4 7" id="KW-0812">Transmembrane</keyword>
<evidence type="ECO:0000256" key="2">
    <source>
        <dbReference type="ARBA" id="ARBA00022448"/>
    </source>
</evidence>
<comment type="subcellular location">
    <subcellularLocation>
        <location evidence="1 7">Cell membrane</location>
        <topology evidence="1 7">Multi-pass membrane protein</topology>
    </subcellularLocation>
</comment>
<keyword evidence="5 7" id="KW-1133">Transmembrane helix</keyword>
<feature type="transmembrane region" description="Helical" evidence="7">
    <location>
        <begin position="128"/>
        <end position="149"/>
    </location>
</feature>
<name>K0JPJ3_SACES</name>
<dbReference type="Gene3D" id="1.10.3720.10">
    <property type="entry name" value="MetI-like"/>
    <property type="match status" value="1"/>
</dbReference>
<dbReference type="CDD" id="cd06261">
    <property type="entry name" value="TM_PBP2"/>
    <property type="match status" value="1"/>
</dbReference>
<keyword evidence="6 7" id="KW-0472">Membrane</keyword>
<dbReference type="HOGENOM" id="CLU_046113_1_4_11"/>
<dbReference type="AlphaFoldDB" id="K0JPJ3"/>
<feature type="domain" description="ABC transmembrane type-1" evidence="8">
    <location>
        <begin position="90"/>
        <end position="274"/>
    </location>
</feature>
<evidence type="ECO:0000259" key="8">
    <source>
        <dbReference type="PROSITE" id="PS50928"/>
    </source>
</evidence>
<dbReference type="SUPFAM" id="SSF161098">
    <property type="entry name" value="MetI-like"/>
    <property type="match status" value="1"/>
</dbReference>
<proteinExistence type="inferred from homology"/>
<evidence type="ECO:0000313" key="10">
    <source>
        <dbReference type="Proteomes" id="UP000006281"/>
    </source>
</evidence>
<dbReference type="PANTHER" id="PTHR30151:SF40">
    <property type="entry name" value="TRANSPORT SYSTEM INTEGRAL MEMBRANE PROTEIN"/>
    <property type="match status" value="1"/>
</dbReference>
<reference evidence="9 10" key="1">
    <citation type="journal article" date="2012" name="BMC Genomics">
        <title>Complete genome sequence of Saccharothrix espanaensis DSM 44229T and comparison to the other completely sequenced Pseudonocardiaceae.</title>
        <authorList>
            <person name="Strobel T."/>
            <person name="Al-Dilaimi A."/>
            <person name="Blom J."/>
            <person name="Gessner A."/>
            <person name="Kalinowski J."/>
            <person name="Luzhetska M."/>
            <person name="Puhler A."/>
            <person name="Szczepanowski R."/>
            <person name="Bechthold A."/>
            <person name="Ruckert C."/>
        </authorList>
    </citation>
    <scope>NUCLEOTIDE SEQUENCE [LARGE SCALE GENOMIC DNA]</scope>
    <source>
        <strain evidence="10">ATCC 51144 / DSM 44229 / JCM 9112 / NBRC 15066 / NRRL 15764</strain>
    </source>
</reference>
<comment type="similarity">
    <text evidence="7">Belongs to the binding-protein-dependent transport system permease family.</text>
</comment>
<sequence>MATPRLDNDLAAVGAGLDALDAPSQEQRPSLGKRFLRTGVPPLIAFGLLLGAWQALWAAAFWPEYQLPSPASVWAAVTEAVETGRAFDVLWTSVSRAVLGFLTAVVIATPLGLLIAKVRVVRAAIGSLLTGLQSLPSVAWVPAGILWFGATPSTIYFVVLMGSVPSIANGLVAGVDQIPPLLPRVGQALGAGRFAAARHILLPAALPGYLAGLKQGWAFSWRSLMAAEIIATSPQLGEGLGQYLHNGSSLNDISMVIAAIFLILLVGVGIELLVFRPLERAVLRARGLTSAL</sequence>
<evidence type="ECO:0000256" key="4">
    <source>
        <dbReference type="ARBA" id="ARBA00022692"/>
    </source>
</evidence>
<organism evidence="9 10">
    <name type="scientific">Saccharothrix espanaensis (strain ATCC 51144 / DSM 44229 / JCM 9112 / NBRC 15066 / NRRL 15764)</name>
    <dbReference type="NCBI Taxonomy" id="1179773"/>
    <lineage>
        <taxon>Bacteria</taxon>
        <taxon>Bacillati</taxon>
        <taxon>Actinomycetota</taxon>
        <taxon>Actinomycetes</taxon>
        <taxon>Pseudonocardiales</taxon>
        <taxon>Pseudonocardiaceae</taxon>
        <taxon>Saccharothrix</taxon>
    </lineage>
</organism>
<dbReference type="RefSeq" id="WP_015098913.1">
    <property type="nucleotide sequence ID" value="NC_019673.1"/>
</dbReference>
<evidence type="ECO:0000256" key="6">
    <source>
        <dbReference type="ARBA" id="ARBA00023136"/>
    </source>
</evidence>
<protein>
    <submittedName>
        <fullName evidence="9">ABC-type aliphatic sulfonates transporter,permease subunit</fullName>
    </submittedName>
</protein>
<dbReference type="GO" id="GO:0055085">
    <property type="term" value="P:transmembrane transport"/>
    <property type="evidence" value="ECO:0007669"/>
    <property type="project" value="InterPro"/>
</dbReference>
<feature type="transmembrane region" description="Helical" evidence="7">
    <location>
        <begin position="253"/>
        <end position="275"/>
    </location>
</feature>
<evidence type="ECO:0000256" key="3">
    <source>
        <dbReference type="ARBA" id="ARBA00022475"/>
    </source>
</evidence>
<accession>K0JPJ3</accession>
<dbReference type="GO" id="GO:0005886">
    <property type="term" value="C:plasma membrane"/>
    <property type="evidence" value="ECO:0007669"/>
    <property type="project" value="UniProtKB-SubCell"/>
</dbReference>
<dbReference type="PANTHER" id="PTHR30151">
    <property type="entry name" value="ALKANE SULFONATE ABC TRANSPORTER-RELATED, MEMBRANE SUBUNIT"/>
    <property type="match status" value="1"/>
</dbReference>
<evidence type="ECO:0000256" key="5">
    <source>
        <dbReference type="ARBA" id="ARBA00022989"/>
    </source>
</evidence>
<dbReference type="OrthoDB" id="9796361at2"/>